<accession>A0A0F9LEY8</accession>
<reference evidence="1" key="1">
    <citation type="journal article" date="2015" name="Nature">
        <title>Complex archaea that bridge the gap between prokaryotes and eukaryotes.</title>
        <authorList>
            <person name="Spang A."/>
            <person name="Saw J.H."/>
            <person name="Jorgensen S.L."/>
            <person name="Zaremba-Niedzwiedzka K."/>
            <person name="Martijn J."/>
            <person name="Lind A.E."/>
            <person name="van Eijk R."/>
            <person name="Schleper C."/>
            <person name="Guy L."/>
            <person name="Ettema T.J."/>
        </authorList>
    </citation>
    <scope>NUCLEOTIDE SEQUENCE</scope>
</reference>
<comment type="caution">
    <text evidence="1">The sequence shown here is derived from an EMBL/GenBank/DDBJ whole genome shotgun (WGS) entry which is preliminary data.</text>
</comment>
<protein>
    <submittedName>
        <fullName evidence="1">Uncharacterized protein</fullName>
    </submittedName>
</protein>
<evidence type="ECO:0000313" key="1">
    <source>
        <dbReference type="EMBL" id="KKM85781.1"/>
    </source>
</evidence>
<proteinExistence type="predicted"/>
<gene>
    <name evidence="1" type="ORF">LCGC14_1285640</name>
</gene>
<dbReference type="AlphaFoldDB" id="A0A0F9LEY8"/>
<name>A0A0F9LEY8_9ZZZZ</name>
<organism evidence="1">
    <name type="scientific">marine sediment metagenome</name>
    <dbReference type="NCBI Taxonomy" id="412755"/>
    <lineage>
        <taxon>unclassified sequences</taxon>
        <taxon>metagenomes</taxon>
        <taxon>ecological metagenomes</taxon>
    </lineage>
</organism>
<dbReference type="EMBL" id="LAZR01007357">
    <property type="protein sequence ID" value="KKM85781.1"/>
    <property type="molecule type" value="Genomic_DNA"/>
</dbReference>
<sequence length="75" mass="8518">MTDAELVAEVKANHMALLGLLSLPYPDGDGAQLGYDGEVRSLDIDGDDLLEECDRRKLDRRYALHGFIKKERWLE</sequence>